<dbReference type="InterPro" id="IPR013078">
    <property type="entry name" value="His_Pase_superF_clade-1"/>
</dbReference>
<gene>
    <name evidence="5" type="ordered locus">Tter_0356</name>
</gene>
<organism evidence="5 6">
    <name type="scientific">Thermobaculum terrenum (strain ATCC BAA-798 / CCMEE 7001 / YNP1)</name>
    <dbReference type="NCBI Taxonomy" id="525904"/>
    <lineage>
        <taxon>Bacteria</taxon>
        <taxon>Bacillati</taxon>
        <taxon>Chloroflexota</taxon>
        <taxon>Chloroflexia</taxon>
        <taxon>Candidatus Thermobaculales</taxon>
        <taxon>Candidatus Thermobaculaceae</taxon>
        <taxon>Thermobaculum</taxon>
    </lineage>
</organism>
<dbReference type="InterPro" id="IPR029033">
    <property type="entry name" value="His_PPase_superfam"/>
</dbReference>
<reference evidence="6" key="1">
    <citation type="journal article" date="2010" name="Stand. Genomic Sci.">
        <title>Complete genome sequence of 'Thermobaculum terrenum' type strain (YNP1).</title>
        <authorList>
            <person name="Kiss H."/>
            <person name="Cleland D."/>
            <person name="Lapidus A."/>
            <person name="Lucas S."/>
            <person name="Glavina Del Rio T."/>
            <person name="Nolan M."/>
            <person name="Tice H."/>
            <person name="Han C."/>
            <person name="Goodwin L."/>
            <person name="Pitluck S."/>
            <person name="Liolios K."/>
            <person name="Ivanova N."/>
            <person name="Mavromatis K."/>
            <person name="Ovchinnikova G."/>
            <person name="Pati A."/>
            <person name="Chen A."/>
            <person name="Palaniappan K."/>
            <person name="Land M."/>
            <person name="Hauser L."/>
            <person name="Chang Y."/>
            <person name="Jeffries C."/>
            <person name="Lu M."/>
            <person name="Brettin T."/>
            <person name="Detter J."/>
            <person name="Goker M."/>
            <person name="Tindall B."/>
            <person name="Beck B."/>
            <person name="McDermott T."/>
            <person name="Woyke T."/>
            <person name="Bristow J."/>
            <person name="Eisen J."/>
            <person name="Markowitz V."/>
            <person name="Hugenholtz P."/>
            <person name="Kyrpides N."/>
            <person name="Klenk H."/>
            <person name="Cheng J."/>
        </authorList>
    </citation>
    <scope>NUCLEOTIDE SEQUENCE [LARGE SCALE GENOMIC DNA]</scope>
    <source>
        <strain evidence="6">ATCC BAA-798 / YNP1</strain>
    </source>
</reference>
<evidence type="ECO:0000256" key="3">
    <source>
        <dbReference type="PIRSR" id="PIRSR613078-1"/>
    </source>
</evidence>
<dbReference type="InterPro" id="IPR050275">
    <property type="entry name" value="PGM_Phosphatase"/>
</dbReference>
<dbReference type="PANTHER" id="PTHR48100:SF1">
    <property type="entry name" value="HISTIDINE PHOSPHATASE FAMILY PROTEIN-RELATED"/>
    <property type="match status" value="1"/>
</dbReference>
<dbReference type="KEGG" id="ttr:Tter_0356"/>
<dbReference type="Gene3D" id="3.40.50.1240">
    <property type="entry name" value="Phosphoglycerate mutase-like"/>
    <property type="match status" value="1"/>
</dbReference>
<dbReference type="CDD" id="cd07067">
    <property type="entry name" value="HP_PGM_like"/>
    <property type="match status" value="1"/>
</dbReference>
<dbReference type="GO" id="GO:0016791">
    <property type="term" value="F:phosphatase activity"/>
    <property type="evidence" value="ECO:0007669"/>
    <property type="project" value="TreeGrafter"/>
</dbReference>
<dbReference type="AlphaFoldDB" id="D1CEC2"/>
<dbReference type="SUPFAM" id="SSF53254">
    <property type="entry name" value="Phosphoglycerate mutase-like"/>
    <property type="match status" value="1"/>
</dbReference>
<protein>
    <submittedName>
        <fullName evidence="5">Phosphoglycerate mutase</fullName>
    </submittedName>
</protein>
<dbReference type="HOGENOM" id="CLU_033323_8_4_0"/>
<dbReference type="PANTHER" id="PTHR48100">
    <property type="entry name" value="BROAD-SPECIFICITY PHOSPHATASE YOR283W-RELATED"/>
    <property type="match status" value="1"/>
</dbReference>
<dbReference type="SMART" id="SM00855">
    <property type="entry name" value="PGAM"/>
    <property type="match status" value="1"/>
</dbReference>
<dbReference type="RefSeq" id="WP_012874313.1">
    <property type="nucleotide sequence ID" value="NC_013525.1"/>
</dbReference>
<feature type="binding site" evidence="4">
    <location>
        <begin position="9"/>
        <end position="16"/>
    </location>
    <ligand>
        <name>substrate</name>
    </ligand>
</feature>
<dbReference type="Pfam" id="PF00300">
    <property type="entry name" value="His_Phos_1"/>
    <property type="match status" value="1"/>
</dbReference>
<dbReference type="InterPro" id="IPR001345">
    <property type="entry name" value="PG/BPGM_mutase_AS"/>
</dbReference>
<evidence type="ECO:0000256" key="2">
    <source>
        <dbReference type="ARBA" id="ARBA00023235"/>
    </source>
</evidence>
<dbReference type="eggNOG" id="COG0406">
    <property type="taxonomic scope" value="Bacteria"/>
</dbReference>
<feature type="active site" description="Proton donor/acceptor" evidence="3">
    <location>
        <position position="84"/>
    </location>
</feature>
<feature type="active site" description="Tele-phosphohistidine intermediate" evidence="3">
    <location>
        <position position="10"/>
    </location>
</feature>
<dbReference type="GO" id="GO:0005737">
    <property type="term" value="C:cytoplasm"/>
    <property type="evidence" value="ECO:0007669"/>
    <property type="project" value="TreeGrafter"/>
</dbReference>
<dbReference type="Proteomes" id="UP000000323">
    <property type="component" value="Chromosome 1"/>
</dbReference>
<dbReference type="STRING" id="525904.Tter_0356"/>
<name>D1CEC2_THET1</name>
<evidence type="ECO:0000256" key="4">
    <source>
        <dbReference type="PIRSR" id="PIRSR613078-2"/>
    </source>
</evidence>
<accession>D1CEC2</accession>
<evidence type="ECO:0000256" key="1">
    <source>
        <dbReference type="ARBA" id="ARBA00023152"/>
    </source>
</evidence>
<dbReference type="EMBL" id="CP001825">
    <property type="protein sequence ID" value="ACZ41278.1"/>
    <property type="molecule type" value="Genomic_DNA"/>
</dbReference>
<keyword evidence="1" id="KW-0324">Glycolysis</keyword>
<sequence>MTVRLILVRHGESEANAIGIMQGRMDSPLTRKGRQQAEAVAQKLAKILVPSNVFSSPLSRALETAKIIATKFELEPVIIPELQERDLGLATGMTWEQASSLWPENAWDIKIGKPSGAWPQGETRVELQQRAHKALEKILSIQKSGTAIVVSHAGLMRALIKQIMYKHMNTDLDPKISNCSITELQITDGKYNLLCLNDTSHLELV</sequence>
<keyword evidence="2" id="KW-0413">Isomerase</keyword>
<feature type="binding site" evidence="4">
    <location>
        <position position="60"/>
    </location>
    <ligand>
        <name>substrate</name>
    </ligand>
</feature>
<evidence type="ECO:0000313" key="6">
    <source>
        <dbReference type="Proteomes" id="UP000000323"/>
    </source>
</evidence>
<dbReference type="PROSITE" id="PS00175">
    <property type="entry name" value="PG_MUTASE"/>
    <property type="match status" value="1"/>
</dbReference>
<keyword evidence="6" id="KW-1185">Reference proteome</keyword>
<proteinExistence type="predicted"/>
<evidence type="ECO:0000313" key="5">
    <source>
        <dbReference type="EMBL" id="ACZ41278.1"/>
    </source>
</evidence>